<gene>
    <name evidence="1" type="ORF">F5148DRAFT_903005</name>
</gene>
<evidence type="ECO:0000313" key="1">
    <source>
        <dbReference type="EMBL" id="KAI9512441.1"/>
    </source>
</evidence>
<comment type="caution">
    <text evidence="1">The sequence shown here is derived from an EMBL/GenBank/DDBJ whole genome shotgun (WGS) entry which is preliminary data.</text>
</comment>
<sequence length="256" mass="29425">MFLSHPPRRLNALLHSDYHVARNSNDYSSGEFFGYDTGADELRPLPQPHTKAASKRGQTQPAQSGIVLASQNEAVPMRQFTIVEWQEFSLPDGTRYYVNPTLHTITVVDLRNTERLDAVTRFLDRRDIEDIPPPEWELWFRDSSESTTAFIPHRAWIHHGSRMVLFERPGLHPGSKDADKIESEYHYWLFMGSHPLHAPLPSGSIAEAIDALAWFYASHRPSPFSQEECQELLTQLRSFSREPLCSDIWPHDVHPT</sequence>
<dbReference type="Proteomes" id="UP001207468">
    <property type="component" value="Unassembled WGS sequence"/>
</dbReference>
<name>A0ACC0UL96_9AGAM</name>
<reference evidence="1" key="1">
    <citation type="submission" date="2021-03" db="EMBL/GenBank/DDBJ databases">
        <title>Evolutionary priming and transition to the ectomycorrhizal habit in an iconic lineage of mushroom-forming fungi: is preadaptation a requirement?</title>
        <authorList>
            <consortium name="DOE Joint Genome Institute"/>
            <person name="Looney B.P."/>
            <person name="Miyauchi S."/>
            <person name="Morin E."/>
            <person name="Drula E."/>
            <person name="Courty P.E."/>
            <person name="Chicoki N."/>
            <person name="Fauchery L."/>
            <person name="Kohler A."/>
            <person name="Kuo A."/>
            <person name="LaButti K."/>
            <person name="Pangilinan J."/>
            <person name="Lipzen A."/>
            <person name="Riley R."/>
            <person name="Andreopoulos W."/>
            <person name="He G."/>
            <person name="Johnson J."/>
            <person name="Barry K.W."/>
            <person name="Grigoriev I.V."/>
            <person name="Nagy L."/>
            <person name="Hibbett D."/>
            <person name="Henrissat B."/>
            <person name="Matheny P.B."/>
            <person name="Labbe J."/>
            <person name="Martin A.F."/>
        </authorList>
    </citation>
    <scope>NUCLEOTIDE SEQUENCE</scope>
    <source>
        <strain evidence="1">BPL698</strain>
    </source>
</reference>
<protein>
    <submittedName>
        <fullName evidence="1">Uncharacterized protein</fullName>
    </submittedName>
</protein>
<organism evidence="1 2">
    <name type="scientific">Russula earlei</name>
    <dbReference type="NCBI Taxonomy" id="71964"/>
    <lineage>
        <taxon>Eukaryota</taxon>
        <taxon>Fungi</taxon>
        <taxon>Dikarya</taxon>
        <taxon>Basidiomycota</taxon>
        <taxon>Agaricomycotina</taxon>
        <taxon>Agaricomycetes</taxon>
        <taxon>Russulales</taxon>
        <taxon>Russulaceae</taxon>
        <taxon>Russula</taxon>
    </lineage>
</organism>
<evidence type="ECO:0000313" key="2">
    <source>
        <dbReference type="Proteomes" id="UP001207468"/>
    </source>
</evidence>
<accession>A0ACC0UL96</accession>
<keyword evidence="2" id="KW-1185">Reference proteome</keyword>
<proteinExistence type="predicted"/>
<dbReference type="EMBL" id="JAGFNK010000009">
    <property type="protein sequence ID" value="KAI9512441.1"/>
    <property type="molecule type" value="Genomic_DNA"/>
</dbReference>